<proteinExistence type="evidence at transcript level"/>
<sequence>MKQSVGNPVFIVSLLLETQLQGKPRWSQLALIRTGMRAFHGPLRVLQKARSFTFLAKIRAKWERVHLGK</sequence>
<reference evidence="1" key="1">
    <citation type="submission" date="2012-05" db="EMBL/GenBank/DDBJ databases">
        <authorList>
            <person name="Krishnakumar V."/>
            <person name="Cheung F."/>
            <person name="Xiao Y."/>
            <person name="Chan A."/>
            <person name="Moskal W.A."/>
            <person name="Town C.D."/>
        </authorList>
    </citation>
    <scope>NUCLEOTIDE SEQUENCE</scope>
</reference>
<accession>I3T0U0</accession>
<name>I3T0U0_LOTJA</name>
<organism evidence="1">
    <name type="scientific">Lotus japonicus</name>
    <name type="common">Lotus corniculatus var. japonicus</name>
    <dbReference type="NCBI Taxonomy" id="34305"/>
    <lineage>
        <taxon>Eukaryota</taxon>
        <taxon>Viridiplantae</taxon>
        <taxon>Streptophyta</taxon>
        <taxon>Embryophyta</taxon>
        <taxon>Tracheophyta</taxon>
        <taxon>Spermatophyta</taxon>
        <taxon>Magnoliopsida</taxon>
        <taxon>eudicotyledons</taxon>
        <taxon>Gunneridae</taxon>
        <taxon>Pentapetalae</taxon>
        <taxon>rosids</taxon>
        <taxon>fabids</taxon>
        <taxon>Fabales</taxon>
        <taxon>Fabaceae</taxon>
        <taxon>Papilionoideae</taxon>
        <taxon>50 kb inversion clade</taxon>
        <taxon>NPAAA clade</taxon>
        <taxon>Hologalegina</taxon>
        <taxon>robinioid clade</taxon>
        <taxon>Loteae</taxon>
        <taxon>Lotus</taxon>
    </lineage>
</organism>
<protein>
    <submittedName>
        <fullName evidence="1">Uncharacterized protein</fullName>
    </submittedName>
</protein>
<evidence type="ECO:0000313" key="1">
    <source>
        <dbReference type="EMBL" id="AFK46132.1"/>
    </source>
</evidence>
<dbReference type="AlphaFoldDB" id="I3T0U0"/>
<dbReference type="EMBL" id="BT146338">
    <property type="protein sequence ID" value="AFK46132.1"/>
    <property type="molecule type" value="mRNA"/>
</dbReference>